<dbReference type="InterPro" id="IPR036291">
    <property type="entry name" value="NAD(P)-bd_dom_sf"/>
</dbReference>
<dbReference type="OrthoDB" id="10253736at2759"/>
<accession>A0A1X7QZC0</accession>
<evidence type="ECO:0000256" key="1">
    <source>
        <dbReference type="ARBA" id="ARBA00006484"/>
    </source>
</evidence>
<dbReference type="Proteomes" id="UP000196158">
    <property type="component" value="Unassembled WGS sequence"/>
</dbReference>
<reference evidence="4 5" key="1">
    <citation type="submission" date="2017-04" db="EMBL/GenBank/DDBJ databases">
        <authorList>
            <person name="Afonso C.L."/>
            <person name="Miller P.J."/>
            <person name="Scott M.A."/>
            <person name="Spackman E."/>
            <person name="Goraichik I."/>
            <person name="Dimitrov K.M."/>
            <person name="Suarez D.L."/>
            <person name="Swayne D.E."/>
        </authorList>
    </citation>
    <scope>NUCLEOTIDE SEQUENCE [LARGE SCALE GENOMIC DNA]</scope>
</reference>
<gene>
    <name evidence="4" type="ORF">KASA_0Q13244G</name>
</gene>
<sequence length="304" mass="34269">MTFRNYKIDNIKCPIIRFVLNSMPVKYMFAKAQQYGYFDNYRKFEFNAETVTLITGGANGLGSEIVKLLLTKPSKKIIIVDVVPPIPDYLNNPKVLFLKCDISDEKQVKHLYKKVISDFGYISVLINNAGKTTIETIFTTDDNQIDNVININFLGAYYLTTLFLPHLLERMSGCVVNVSSILGETTPARLATYGASKATLTAFHKLLTDHIARIPCCHVNTILVCPGKLETKMFEVVSTPSKVLAPDVDPAKLSVDIIKAVESNNRCIIRRPYYTNLLPVYNTLDWPFVWMIKHMSGMNKVTAL</sequence>
<dbReference type="PANTHER" id="PTHR24322">
    <property type="entry name" value="PKSB"/>
    <property type="match status" value="1"/>
</dbReference>
<keyword evidence="5" id="KW-1185">Reference proteome</keyword>
<organism evidence="4 5">
    <name type="scientific">Maudiozyma saulgeensis</name>
    <dbReference type="NCBI Taxonomy" id="1789683"/>
    <lineage>
        <taxon>Eukaryota</taxon>
        <taxon>Fungi</taxon>
        <taxon>Dikarya</taxon>
        <taxon>Ascomycota</taxon>
        <taxon>Saccharomycotina</taxon>
        <taxon>Saccharomycetes</taxon>
        <taxon>Saccharomycetales</taxon>
        <taxon>Saccharomycetaceae</taxon>
        <taxon>Maudiozyma</taxon>
    </lineage>
</organism>
<evidence type="ECO:0000313" key="4">
    <source>
        <dbReference type="EMBL" id="SMN18783.1"/>
    </source>
</evidence>
<comment type="similarity">
    <text evidence="1 3">Belongs to the short-chain dehydrogenases/reductases (SDR) family.</text>
</comment>
<evidence type="ECO:0000256" key="3">
    <source>
        <dbReference type="RuleBase" id="RU000363"/>
    </source>
</evidence>
<proteinExistence type="inferred from homology"/>
<dbReference type="GO" id="GO:0016616">
    <property type="term" value="F:oxidoreductase activity, acting on the CH-OH group of donors, NAD or NADP as acceptor"/>
    <property type="evidence" value="ECO:0007669"/>
    <property type="project" value="TreeGrafter"/>
</dbReference>
<evidence type="ECO:0000256" key="2">
    <source>
        <dbReference type="ARBA" id="ARBA00023002"/>
    </source>
</evidence>
<dbReference type="EMBL" id="FXLY01000002">
    <property type="protein sequence ID" value="SMN18783.1"/>
    <property type="molecule type" value="Genomic_DNA"/>
</dbReference>
<dbReference type="PRINTS" id="PR00081">
    <property type="entry name" value="GDHRDH"/>
</dbReference>
<dbReference type="InterPro" id="IPR002347">
    <property type="entry name" value="SDR_fam"/>
</dbReference>
<protein>
    <submittedName>
        <fullName evidence="4">Uncharacterized protein</fullName>
    </submittedName>
</protein>
<dbReference type="Gene3D" id="3.40.50.720">
    <property type="entry name" value="NAD(P)-binding Rossmann-like Domain"/>
    <property type="match status" value="1"/>
</dbReference>
<dbReference type="PRINTS" id="PR00080">
    <property type="entry name" value="SDRFAMILY"/>
</dbReference>
<dbReference type="STRING" id="1789683.A0A1X7QZC0"/>
<dbReference type="AlphaFoldDB" id="A0A1X7QZC0"/>
<dbReference type="Pfam" id="PF00106">
    <property type="entry name" value="adh_short"/>
    <property type="match status" value="1"/>
</dbReference>
<dbReference type="SUPFAM" id="SSF51735">
    <property type="entry name" value="NAD(P)-binding Rossmann-fold domains"/>
    <property type="match status" value="1"/>
</dbReference>
<keyword evidence="2" id="KW-0560">Oxidoreductase</keyword>
<name>A0A1X7QZC0_9SACH</name>
<evidence type="ECO:0000313" key="5">
    <source>
        <dbReference type="Proteomes" id="UP000196158"/>
    </source>
</evidence>
<dbReference type="PANTHER" id="PTHR24322:SF736">
    <property type="entry name" value="RETINOL DEHYDROGENASE 10"/>
    <property type="match status" value="1"/>
</dbReference>